<dbReference type="PATRIC" id="fig|1423813.3.peg.1372"/>
<evidence type="ECO:0000313" key="3">
    <source>
        <dbReference type="Proteomes" id="UP000051733"/>
    </source>
</evidence>
<reference evidence="2 3" key="1">
    <citation type="journal article" date="2015" name="Genome Announc.">
        <title>Expanding the biotechnology potential of lactobacilli through comparative genomics of 213 strains and associated genera.</title>
        <authorList>
            <person name="Sun Z."/>
            <person name="Harris H.M."/>
            <person name="McCann A."/>
            <person name="Guo C."/>
            <person name="Argimon S."/>
            <person name="Zhang W."/>
            <person name="Yang X."/>
            <person name="Jeffery I.B."/>
            <person name="Cooney J.C."/>
            <person name="Kagawa T.F."/>
            <person name="Liu W."/>
            <person name="Song Y."/>
            <person name="Salvetti E."/>
            <person name="Wrobel A."/>
            <person name="Rasinkangas P."/>
            <person name="Parkhill J."/>
            <person name="Rea M.C."/>
            <person name="O'Sullivan O."/>
            <person name="Ritari J."/>
            <person name="Douillard F.P."/>
            <person name="Paul Ross R."/>
            <person name="Yang R."/>
            <person name="Briner A.E."/>
            <person name="Felis G.E."/>
            <person name="de Vos W.M."/>
            <person name="Barrangou R."/>
            <person name="Klaenhammer T.R."/>
            <person name="Caufield P.W."/>
            <person name="Cui Y."/>
            <person name="Zhang H."/>
            <person name="O'Toole P.W."/>
        </authorList>
    </citation>
    <scope>NUCLEOTIDE SEQUENCE [LARGE SCALE GENOMIC DNA]</scope>
    <source>
        <strain evidence="2 3">DSM 20634</strain>
    </source>
</reference>
<dbReference type="STRING" id="1423813.FC26_GL001349"/>
<dbReference type="PANTHER" id="PTHR33121:SF70">
    <property type="entry name" value="SIGNALING PROTEIN YKOW"/>
    <property type="match status" value="1"/>
</dbReference>
<dbReference type="SMART" id="SM00052">
    <property type="entry name" value="EAL"/>
    <property type="match status" value="1"/>
</dbReference>
<feature type="domain" description="EAL" evidence="1">
    <location>
        <begin position="15"/>
        <end position="252"/>
    </location>
</feature>
<dbReference type="PROSITE" id="PS50883">
    <property type="entry name" value="EAL"/>
    <property type="match status" value="1"/>
</dbReference>
<dbReference type="Proteomes" id="UP000051733">
    <property type="component" value="Unassembled WGS sequence"/>
</dbReference>
<dbReference type="InterPro" id="IPR050706">
    <property type="entry name" value="Cyclic-di-GMP_PDE-like"/>
</dbReference>
<dbReference type="AlphaFoldDB" id="A0A0R2A5C7"/>
<keyword evidence="3" id="KW-1185">Reference proteome</keyword>
<name>A0A0R2A5C7_9LACO</name>
<protein>
    <submittedName>
        <fullName evidence="2">Diguanylate cyclase phosphodiesterase domain 2 containing protein</fullName>
    </submittedName>
</protein>
<dbReference type="InterPro" id="IPR035919">
    <property type="entry name" value="EAL_sf"/>
</dbReference>
<dbReference type="GO" id="GO:0071111">
    <property type="term" value="F:cyclic-guanylate-specific phosphodiesterase activity"/>
    <property type="evidence" value="ECO:0007669"/>
    <property type="project" value="InterPro"/>
</dbReference>
<evidence type="ECO:0000259" key="1">
    <source>
        <dbReference type="PROSITE" id="PS50883"/>
    </source>
</evidence>
<sequence>MLLLASSITIISLYFYHSRKRSNNYLGQQQFELRYFIQKQVDRNGHLTGYECLLRQKNTDGSWTLPKNLDTLPLQRVIFLLEDTFKSLPTEKIQLSINLEYDQIISPEFDYFVRWAISKVAPMKLAVELNVQPGTHYHNKGRFLHHIRQGQSYGMQLDVDNIGTDNASLSSIEWMLPVIDTLKCSMRDFRKTDPSIWLDLNLQFWHRFSEEQHINLVLTGIENEEDESLAEQLHIDLRQGYLFGRPIDPISN</sequence>
<gene>
    <name evidence="2" type="ORF">FC26_GL001349</name>
</gene>
<evidence type="ECO:0000313" key="2">
    <source>
        <dbReference type="EMBL" id="KRM61781.1"/>
    </source>
</evidence>
<dbReference type="Pfam" id="PF00563">
    <property type="entry name" value="EAL"/>
    <property type="match status" value="1"/>
</dbReference>
<organism evidence="2 3">
    <name type="scientific">Paucilactobacillus vaccinostercus DSM 20634</name>
    <dbReference type="NCBI Taxonomy" id="1423813"/>
    <lineage>
        <taxon>Bacteria</taxon>
        <taxon>Bacillati</taxon>
        <taxon>Bacillota</taxon>
        <taxon>Bacilli</taxon>
        <taxon>Lactobacillales</taxon>
        <taxon>Lactobacillaceae</taxon>
        <taxon>Paucilactobacillus</taxon>
    </lineage>
</organism>
<accession>A0A0R2A5C7</accession>
<proteinExistence type="predicted"/>
<comment type="caution">
    <text evidence="2">The sequence shown here is derived from an EMBL/GenBank/DDBJ whole genome shotgun (WGS) entry which is preliminary data.</text>
</comment>
<dbReference type="EMBL" id="AYYY01000021">
    <property type="protein sequence ID" value="KRM61781.1"/>
    <property type="molecule type" value="Genomic_DNA"/>
</dbReference>
<dbReference type="SUPFAM" id="SSF141868">
    <property type="entry name" value="EAL domain-like"/>
    <property type="match status" value="1"/>
</dbReference>
<dbReference type="Gene3D" id="3.20.20.450">
    <property type="entry name" value="EAL domain"/>
    <property type="match status" value="1"/>
</dbReference>
<dbReference type="InterPro" id="IPR001633">
    <property type="entry name" value="EAL_dom"/>
</dbReference>
<dbReference type="PANTHER" id="PTHR33121">
    <property type="entry name" value="CYCLIC DI-GMP PHOSPHODIESTERASE PDEF"/>
    <property type="match status" value="1"/>
</dbReference>